<accession>A0A496PM35</accession>
<reference evidence="6 7" key="1">
    <citation type="submission" date="2018-07" db="EMBL/GenBank/DDBJ databases">
        <title>Arthrobacter sp. nov., isolated from raw cow's milk with high bacterial count.</title>
        <authorList>
            <person name="Hahne J."/>
            <person name="Isele D."/>
            <person name="Lipski A."/>
        </authorList>
    </citation>
    <scope>NUCLEOTIDE SEQUENCE [LARGE SCALE GENOMIC DNA]</scope>
    <source>
        <strain evidence="6 7">JZ R-183</strain>
    </source>
</reference>
<organism evidence="6 7">
    <name type="scientific">Galactobacter caseinivorans</name>
    <dbReference type="NCBI Taxonomy" id="2676123"/>
    <lineage>
        <taxon>Bacteria</taxon>
        <taxon>Bacillati</taxon>
        <taxon>Actinomycetota</taxon>
        <taxon>Actinomycetes</taxon>
        <taxon>Micrococcales</taxon>
        <taxon>Micrococcaceae</taxon>
        <taxon>Galactobacter</taxon>
    </lineage>
</organism>
<evidence type="ECO:0000259" key="5">
    <source>
        <dbReference type="Pfam" id="PF13490"/>
    </source>
</evidence>
<keyword evidence="4" id="KW-0812">Transmembrane</keyword>
<evidence type="ECO:0000256" key="4">
    <source>
        <dbReference type="SAM" id="Phobius"/>
    </source>
</evidence>
<sequence>MVFMHQDANVQAYVAGDLPPKRRRVMEHHLSRCAECRDLVAEFRRNERRRKTRAESGEPPVDTGSTVMVGTRRRMVSNAVPVVGSIITIVAFVAVLMAAWNAGGSDASHEGGPADDFTTSGQPLSGFQVADLRRHGWSCPDLRTLGLDMTSSIGFRKGDVGSVTMTYSGNGSAVVLSETRPLGSEHTAQDDASSGQDSGADASEAGSALSATTPDAGRTVTVTVGGAEYVVHSSLNQAETTALVDRVKEIAEDRQEDVRAAEVGGWDRLSRGFARLVDPTR</sequence>
<keyword evidence="4" id="KW-0472">Membrane</keyword>
<evidence type="ECO:0000256" key="3">
    <source>
        <dbReference type="SAM" id="MobiDB-lite"/>
    </source>
</evidence>
<dbReference type="AlphaFoldDB" id="A0A496PM35"/>
<dbReference type="EMBL" id="QQXL01000001">
    <property type="protein sequence ID" value="RKW71592.1"/>
    <property type="molecule type" value="Genomic_DNA"/>
</dbReference>
<feature type="compositionally biased region" description="Low complexity" evidence="3">
    <location>
        <begin position="190"/>
        <end position="211"/>
    </location>
</feature>
<evidence type="ECO:0000313" key="6">
    <source>
        <dbReference type="EMBL" id="RKW71592.1"/>
    </source>
</evidence>
<keyword evidence="7" id="KW-1185">Reference proteome</keyword>
<feature type="transmembrane region" description="Helical" evidence="4">
    <location>
        <begin position="78"/>
        <end position="100"/>
    </location>
</feature>
<gene>
    <name evidence="6" type="ORF">DWQ67_01735</name>
</gene>
<dbReference type="Gene3D" id="1.10.10.1320">
    <property type="entry name" value="Anti-sigma factor, zinc-finger domain"/>
    <property type="match status" value="1"/>
</dbReference>
<name>A0A496PM35_9MICC</name>
<evidence type="ECO:0000313" key="7">
    <source>
        <dbReference type="Proteomes" id="UP000273119"/>
    </source>
</evidence>
<dbReference type="InterPro" id="IPR041916">
    <property type="entry name" value="Anti_sigma_zinc_sf"/>
</dbReference>
<keyword evidence="1" id="KW-0805">Transcription regulation</keyword>
<evidence type="ECO:0000256" key="2">
    <source>
        <dbReference type="ARBA" id="ARBA00023163"/>
    </source>
</evidence>
<dbReference type="Proteomes" id="UP000273119">
    <property type="component" value="Unassembled WGS sequence"/>
</dbReference>
<dbReference type="Pfam" id="PF13490">
    <property type="entry name" value="zf-HC2"/>
    <property type="match status" value="1"/>
</dbReference>
<evidence type="ECO:0000256" key="1">
    <source>
        <dbReference type="ARBA" id="ARBA00023015"/>
    </source>
</evidence>
<dbReference type="RefSeq" id="WP_121483855.1">
    <property type="nucleotide sequence ID" value="NZ_QQXL01000001.1"/>
</dbReference>
<comment type="caution">
    <text evidence="6">The sequence shown here is derived from an EMBL/GenBank/DDBJ whole genome shotgun (WGS) entry which is preliminary data.</text>
</comment>
<feature type="domain" description="Putative zinc-finger" evidence="5">
    <location>
        <begin position="9"/>
        <end position="37"/>
    </location>
</feature>
<protein>
    <recommendedName>
        <fullName evidence="5">Putative zinc-finger domain-containing protein</fullName>
    </recommendedName>
</protein>
<dbReference type="InterPro" id="IPR027383">
    <property type="entry name" value="Znf_put"/>
</dbReference>
<feature type="region of interest" description="Disordered" evidence="3">
    <location>
        <begin position="181"/>
        <end position="214"/>
    </location>
</feature>
<proteinExistence type="predicted"/>
<keyword evidence="2" id="KW-0804">Transcription</keyword>
<keyword evidence="4" id="KW-1133">Transmembrane helix</keyword>